<feature type="transmembrane region" description="Helical" evidence="7">
    <location>
        <begin position="474"/>
        <end position="495"/>
    </location>
</feature>
<dbReference type="InterPro" id="IPR004680">
    <property type="entry name" value="Cit_transptr-like_dom"/>
</dbReference>
<dbReference type="EMBL" id="VLKI01000001">
    <property type="protein sequence ID" value="TWH90580.1"/>
    <property type="molecule type" value="Genomic_DNA"/>
</dbReference>
<name>A0A562K582_9BACI</name>
<keyword evidence="2" id="KW-0813">Transport</keyword>
<feature type="transmembrane region" description="Helical" evidence="7">
    <location>
        <begin position="567"/>
        <end position="585"/>
    </location>
</feature>
<feature type="transmembrane region" description="Helical" evidence="7">
    <location>
        <begin position="5"/>
        <end position="24"/>
    </location>
</feature>
<dbReference type="AlphaFoldDB" id="A0A562K582"/>
<evidence type="ECO:0000256" key="3">
    <source>
        <dbReference type="ARBA" id="ARBA00022692"/>
    </source>
</evidence>
<feature type="domain" description="RCK C-terminal" evidence="8">
    <location>
        <begin position="205"/>
        <end position="290"/>
    </location>
</feature>
<dbReference type="GO" id="GO:0006813">
    <property type="term" value="P:potassium ion transport"/>
    <property type="evidence" value="ECO:0007669"/>
    <property type="project" value="InterPro"/>
</dbReference>
<protein>
    <submittedName>
        <fullName evidence="9">Di/tricarboxylate transporter</fullName>
    </submittedName>
</protein>
<feature type="transmembrane region" description="Helical" evidence="7">
    <location>
        <begin position="139"/>
        <end position="165"/>
    </location>
</feature>
<organism evidence="9 10">
    <name type="scientific">Cytobacillus oceanisediminis</name>
    <dbReference type="NCBI Taxonomy" id="665099"/>
    <lineage>
        <taxon>Bacteria</taxon>
        <taxon>Bacillati</taxon>
        <taxon>Bacillota</taxon>
        <taxon>Bacilli</taxon>
        <taxon>Bacillales</taxon>
        <taxon>Bacillaceae</taxon>
        <taxon>Cytobacillus</taxon>
    </lineage>
</organism>
<dbReference type="Gene3D" id="3.30.70.1450">
    <property type="entry name" value="Regulator of K+ conductance, C-terminal domain"/>
    <property type="match status" value="2"/>
</dbReference>
<dbReference type="GeneID" id="65401330"/>
<comment type="subcellular location">
    <subcellularLocation>
        <location evidence="1">Membrane</location>
        <topology evidence="1">Multi-pass membrane protein</topology>
    </subcellularLocation>
</comment>
<evidence type="ECO:0000313" key="9">
    <source>
        <dbReference type="EMBL" id="TWH90580.1"/>
    </source>
</evidence>
<comment type="caution">
    <text evidence="9">The sequence shown here is derived from an EMBL/GenBank/DDBJ whole genome shotgun (WGS) entry which is preliminary data.</text>
</comment>
<dbReference type="InterPro" id="IPR006037">
    <property type="entry name" value="RCK_C"/>
</dbReference>
<evidence type="ECO:0000256" key="7">
    <source>
        <dbReference type="SAM" id="Phobius"/>
    </source>
</evidence>
<feature type="transmembrane region" description="Helical" evidence="7">
    <location>
        <begin position="56"/>
        <end position="77"/>
    </location>
</feature>
<evidence type="ECO:0000256" key="4">
    <source>
        <dbReference type="ARBA" id="ARBA00022737"/>
    </source>
</evidence>
<feature type="transmembrane region" description="Helical" evidence="7">
    <location>
        <begin position="177"/>
        <end position="200"/>
    </location>
</feature>
<dbReference type="PROSITE" id="PS51202">
    <property type="entry name" value="RCK_C"/>
    <property type="match status" value="2"/>
</dbReference>
<dbReference type="InterPro" id="IPR031312">
    <property type="entry name" value="Na/sul_symport_CS"/>
</dbReference>
<reference evidence="9 10" key="1">
    <citation type="journal article" date="2015" name="Stand. Genomic Sci.">
        <title>Genomic Encyclopedia of Bacterial and Archaeal Type Strains, Phase III: the genomes of soil and plant-associated and newly described type strains.</title>
        <authorList>
            <person name="Whitman W.B."/>
            <person name="Woyke T."/>
            <person name="Klenk H.P."/>
            <person name="Zhou Y."/>
            <person name="Lilburn T.G."/>
            <person name="Beck B.J."/>
            <person name="De Vos P."/>
            <person name="Vandamme P."/>
            <person name="Eisen J.A."/>
            <person name="Garrity G."/>
            <person name="Hugenholtz P."/>
            <person name="Kyrpides N.C."/>
        </authorList>
    </citation>
    <scope>NUCLEOTIDE SEQUENCE [LARGE SCALE GENOMIC DNA]</scope>
    <source>
        <strain evidence="9 10">CGMCC 1.10115</strain>
    </source>
</reference>
<feature type="transmembrane region" description="Helical" evidence="7">
    <location>
        <begin position="528"/>
        <end position="547"/>
    </location>
</feature>
<evidence type="ECO:0000256" key="5">
    <source>
        <dbReference type="ARBA" id="ARBA00022989"/>
    </source>
</evidence>
<sequence length="588" mass="65041">MSIDAIVLCIILSFMFFALISEWVLPEFTVFLALSSLIFFKIATPAEALKGFANPGVHTVAFLFIVGAAVSKTGILHDFVHKILNQNKSIQYVLIRLMLPTSTISAFMNNTPIVTMLIPTLQNWAINNNIKPSKLLIPLSYAAILGGTITLIGTSTNLIVQGLLAEKGLSGFKMFDFAYFGIPLTFAGILYFVIAGHRLLPERAHNIKLLQDEQHHFIYKFIVETNSALIGKSIKDAMLRNLNHLFLIEIIRSGKAIIPAPNDEIIQEEDILVFSGNPDSVLQVSHILGLKLSLGDKGNNHSNLPATFLEVGISGKSPLINKKIKESQFRSRYNAAIVAIKRNGKFITSGIGNFVLKQGDTLLLLGKNDFVKTWTNSEDFYFISPINKKHKNIKHEKLVIILILMGIIITSVFQLMSIFSLALISALIVVLTKIITFNDAIKSINWNVIIMMASAIGIGNAIETTGLARFIASFFTEVQSYTGLIGILFLFYFVTLIMTEFLNNLATAAIMFPIGYTLSLHSGLDPKMLAMLTAISASCSFLTPIGYQTNLLVYGPGGYKFTDFMKVGLPLSLICMFLSIFIAYWKWL</sequence>
<proteinExistence type="predicted"/>
<feature type="transmembrane region" description="Helical" evidence="7">
    <location>
        <begin position="398"/>
        <end position="431"/>
    </location>
</feature>
<keyword evidence="3 7" id="KW-0812">Transmembrane</keyword>
<dbReference type="RefSeq" id="WP_144538714.1">
    <property type="nucleotide sequence ID" value="NZ_CBCSDC010000055.1"/>
</dbReference>
<dbReference type="PANTHER" id="PTHR43652:SF2">
    <property type="entry name" value="BASIC AMINO ACID ANTIPORTER YFCC-RELATED"/>
    <property type="match status" value="1"/>
</dbReference>
<dbReference type="PROSITE" id="PS01271">
    <property type="entry name" value="NA_SULFATE"/>
    <property type="match status" value="1"/>
</dbReference>
<accession>A0A562K582</accession>
<evidence type="ECO:0000256" key="2">
    <source>
        <dbReference type="ARBA" id="ARBA00022448"/>
    </source>
</evidence>
<feature type="transmembrane region" description="Helical" evidence="7">
    <location>
        <begin position="443"/>
        <end position="462"/>
    </location>
</feature>
<keyword evidence="4" id="KW-0677">Repeat</keyword>
<gene>
    <name evidence="9" type="ORF">IQ19_00023</name>
</gene>
<keyword evidence="5 7" id="KW-1133">Transmembrane helix</keyword>
<keyword evidence="6 7" id="KW-0472">Membrane</keyword>
<dbReference type="Pfam" id="PF02080">
    <property type="entry name" value="TrkA_C"/>
    <property type="match status" value="2"/>
</dbReference>
<dbReference type="GO" id="GO:0008324">
    <property type="term" value="F:monoatomic cation transmembrane transporter activity"/>
    <property type="evidence" value="ECO:0007669"/>
    <property type="project" value="InterPro"/>
</dbReference>
<evidence type="ECO:0000313" key="10">
    <source>
        <dbReference type="Proteomes" id="UP000318667"/>
    </source>
</evidence>
<dbReference type="SUPFAM" id="SSF116726">
    <property type="entry name" value="TrkA C-terminal domain-like"/>
    <property type="match status" value="2"/>
</dbReference>
<dbReference type="InterPro" id="IPR051679">
    <property type="entry name" value="DASS-Related_Transporters"/>
</dbReference>
<evidence type="ECO:0000256" key="1">
    <source>
        <dbReference type="ARBA" id="ARBA00004141"/>
    </source>
</evidence>
<evidence type="ECO:0000259" key="8">
    <source>
        <dbReference type="PROSITE" id="PS51202"/>
    </source>
</evidence>
<feature type="domain" description="RCK C-terminal" evidence="8">
    <location>
        <begin position="296"/>
        <end position="380"/>
    </location>
</feature>
<dbReference type="GO" id="GO:0005886">
    <property type="term" value="C:plasma membrane"/>
    <property type="evidence" value="ECO:0007669"/>
    <property type="project" value="TreeGrafter"/>
</dbReference>
<dbReference type="InterPro" id="IPR036721">
    <property type="entry name" value="RCK_C_sf"/>
</dbReference>
<keyword evidence="10" id="KW-1185">Reference proteome</keyword>
<evidence type="ECO:0000256" key="6">
    <source>
        <dbReference type="ARBA" id="ARBA00023136"/>
    </source>
</evidence>
<dbReference type="Proteomes" id="UP000318667">
    <property type="component" value="Unassembled WGS sequence"/>
</dbReference>
<dbReference type="OrthoDB" id="9765532at2"/>
<dbReference type="Pfam" id="PF03600">
    <property type="entry name" value="CitMHS"/>
    <property type="match status" value="1"/>
</dbReference>
<dbReference type="PANTHER" id="PTHR43652">
    <property type="entry name" value="BASIC AMINO ACID ANTIPORTER YFCC-RELATED"/>
    <property type="match status" value="1"/>
</dbReference>